<dbReference type="Proteomes" id="UP000233769">
    <property type="component" value="Chromosome tk0001"/>
</dbReference>
<protein>
    <submittedName>
        <fullName evidence="2">Uncharacterized protein</fullName>
    </submittedName>
</protein>
<organism evidence="2 3">
    <name type="scientific">Methylorubrum extorquens</name>
    <name type="common">Methylobacterium dichloromethanicum</name>
    <name type="synonym">Methylobacterium extorquens</name>
    <dbReference type="NCBI Taxonomy" id="408"/>
    <lineage>
        <taxon>Bacteria</taxon>
        <taxon>Pseudomonadati</taxon>
        <taxon>Pseudomonadota</taxon>
        <taxon>Alphaproteobacteria</taxon>
        <taxon>Hyphomicrobiales</taxon>
        <taxon>Methylobacteriaceae</taxon>
        <taxon>Methylorubrum</taxon>
    </lineage>
</organism>
<proteinExistence type="predicted"/>
<accession>A0A2N9AMK9</accession>
<dbReference type="GeneID" id="72991318"/>
<evidence type="ECO:0000313" key="2">
    <source>
        <dbReference type="EMBL" id="SOR28597.1"/>
    </source>
</evidence>
<reference evidence="3" key="1">
    <citation type="submission" date="2017-10" db="EMBL/GenBank/DDBJ databases">
        <authorList>
            <person name="Regsiter A."/>
            <person name="William W."/>
        </authorList>
    </citation>
    <scope>NUCLEOTIDE SEQUENCE [LARGE SCALE GENOMIC DNA]</scope>
</reference>
<name>A0A2N9AMK9_METEX</name>
<evidence type="ECO:0000256" key="1">
    <source>
        <dbReference type="SAM" id="Phobius"/>
    </source>
</evidence>
<keyword evidence="1" id="KW-0472">Membrane</keyword>
<dbReference type="AlphaFoldDB" id="A0A2N9AMK9"/>
<dbReference type="RefSeq" id="WP_012753400.1">
    <property type="nucleotide sequence ID" value="NZ_CP110131.1"/>
</dbReference>
<dbReference type="EMBL" id="LT962688">
    <property type="protein sequence ID" value="SOR28597.1"/>
    <property type="molecule type" value="Genomic_DNA"/>
</dbReference>
<evidence type="ECO:0000313" key="3">
    <source>
        <dbReference type="Proteomes" id="UP000233769"/>
    </source>
</evidence>
<feature type="transmembrane region" description="Helical" evidence="1">
    <location>
        <begin position="32"/>
        <end position="52"/>
    </location>
</feature>
<keyword evidence="1" id="KW-0812">Transmembrane</keyword>
<keyword evidence="1" id="KW-1133">Transmembrane helix</keyword>
<gene>
    <name evidence="2" type="ORF">TK0001_1995</name>
</gene>
<sequence length="75" mass="7943">MMYPGALSLVLAAGFTAGCMVIHSRRERADDVAVVLILMLTGLVHLLGASIASRTDRSIDLVAAAEVASRRPHLD</sequence>